<feature type="domain" description="Peptidase C45 hydrolase" evidence="1">
    <location>
        <begin position="134"/>
        <end position="354"/>
    </location>
</feature>
<keyword evidence="3" id="KW-1185">Reference proteome</keyword>
<dbReference type="AlphaFoldDB" id="A0A7C9RC25"/>
<dbReference type="Gene3D" id="1.10.10.2120">
    <property type="match status" value="1"/>
</dbReference>
<keyword evidence="2" id="KW-0012">Acyltransferase</keyword>
<gene>
    <name evidence="2" type="ORF">G6N74_27550</name>
</gene>
<dbReference type="PANTHER" id="PTHR34180:SF1">
    <property type="entry name" value="BETA-ALANYL-DOPAMINE_CARCININE HYDROLASE"/>
    <property type="match status" value="1"/>
</dbReference>
<keyword evidence="2" id="KW-0808">Transferase</keyword>
<evidence type="ECO:0000313" key="3">
    <source>
        <dbReference type="Proteomes" id="UP000481252"/>
    </source>
</evidence>
<dbReference type="RefSeq" id="WP_165121200.1">
    <property type="nucleotide sequence ID" value="NZ_JAAKZG010000020.1"/>
</dbReference>
<dbReference type="InterPro" id="IPR005079">
    <property type="entry name" value="Peptidase_C45_hydrolase"/>
</dbReference>
<dbReference type="GO" id="GO:0016746">
    <property type="term" value="F:acyltransferase activity"/>
    <property type="evidence" value="ECO:0007669"/>
    <property type="project" value="UniProtKB-KW"/>
</dbReference>
<comment type="caution">
    <text evidence="2">The sequence shown here is derived from an EMBL/GenBank/DDBJ whole genome shotgun (WGS) entry which is preliminary data.</text>
</comment>
<dbReference type="Gene3D" id="3.60.60.10">
    <property type="entry name" value="Penicillin V Acylase, Chain A"/>
    <property type="match status" value="1"/>
</dbReference>
<dbReference type="Pfam" id="PF03417">
    <property type="entry name" value="AAT"/>
    <property type="match status" value="1"/>
</dbReference>
<reference evidence="2 3" key="1">
    <citation type="submission" date="2020-02" db="EMBL/GenBank/DDBJ databases">
        <title>Genome sequence of the type strain CGMCC 1.15528 of Mesorhizobium zhangyense.</title>
        <authorList>
            <person name="Gao J."/>
            <person name="Sun J."/>
        </authorList>
    </citation>
    <scope>NUCLEOTIDE SEQUENCE [LARGE SCALE GENOMIC DNA]</scope>
    <source>
        <strain evidence="2 3">CGMCC 1.15528</strain>
    </source>
</reference>
<dbReference type="Proteomes" id="UP000481252">
    <property type="component" value="Unassembled WGS sequence"/>
</dbReference>
<name>A0A7C9RC25_9HYPH</name>
<organism evidence="2 3">
    <name type="scientific">Mesorhizobium zhangyense</name>
    <dbReference type="NCBI Taxonomy" id="1776730"/>
    <lineage>
        <taxon>Bacteria</taxon>
        <taxon>Pseudomonadati</taxon>
        <taxon>Pseudomonadota</taxon>
        <taxon>Alphaproteobacteria</taxon>
        <taxon>Hyphomicrobiales</taxon>
        <taxon>Phyllobacteriaceae</taxon>
        <taxon>Mesorhizobium</taxon>
    </lineage>
</organism>
<evidence type="ECO:0000313" key="2">
    <source>
        <dbReference type="EMBL" id="NGN44818.1"/>
    </source>
</evidence>
<dbReference type="InterPro" id="IPR047801">
    <property type="entry name" value="Peptidase_C45"/>
</dbReference>
<dbReference type="PANTHER" id="PTHR34180">
    <property type="entry name" value="PEPTIDASE C45"/>
    <property type="match status" value="1"/>
</dbReference>
<protein>
    <submittedName>
        <fullName evidence="2">Acyl-CoA--6-aminopenicillanic acid acyltransferase</fullName>
    </submittedName>
</protein>
<proteinExistence type="predicted"/>
<dbReference type="EMBL" id="JAAKZG010000020">
    <property type="protein sequence ID" value="NGN44818.1"/>
    <property type="molecule type" value="Genomic_DNA"/>
</dbReference>
<evidence type="ECO:0000259" key="1">
    <source>
        <dbReference type="Pfam" id="PF03417"/>
    </source>
</evidence>
<dbReference type="InterPro" id="IPR047794">
    <property type="entry name" value="C45_proenzyme-like"/>
</dbReference>
<accession>A0A7C9RC25</accession>
<dbReference type="NCBIfam" id="NF040521">
    <property type="entry name" value="C45_proenzyme"/>
    <property type="match status" value="1"/>
</dbReference>
<sequence>MSVSQFPFIEIHGSPRERGRMHGQQAAERIKRGIGHYLSQFAAYGLDRAAIGRHVEGYLPRIQAFDAGMVEEMRGIAEGAAVDFEAIVLLNARTELLYEAREVRDAARTSESAAPDGCTGVVILPEATRDGRLIHALNWDWKAECAETSIVMLVRRDDGPDVLTFAEAGALSRAGLNAAGIAITANYIESDRDFESPGIPLALVRRKALEAETYAQAIGVIVATDKLTSNNLILSHRDGVAIDFECAPREAFAIYPDNGLLVHANHWTNASALAKYRDVGIRNTPDSLYRDHRVRSLLEPSIGKITPEDVVSALRDDFGAPYAVCRAPLPNSRGNLTATVATLMIDSTAGTIEITPLPALNRASTTYSLTPQSAAAA</sequence>